<dbReference type="HAMAP" id="MF_00385">
    <property type="entry name" value="Ribosomal_bS16"/>
    <property type="match status" value="1"/>
</dbReference>
<dbReference type="NCBIfam" id="TIGR00002">
    <property type="entry name" value="S16"/>
    <property type="match status" value="1"/>
</dbReference>
<keyword evidence="2 3" id="KW-0687">Ribonucleoprotein</keyword>
<evidence type="ECO:0000256" key="1">
    <source>
        <dbReference type="ARBA" id="ARBA00022980"/>
    </source>
</evidence>
<keyword evidence="6" id="KW-1185">Reference proteome</keyword>
<reference evidence="5 6" key="2">
    <citation type="journal article" date="2016" name="ISME J.">
        <title>Characterization of the first cultured representative of Verrucomicrobia subdivision 5 indicates the proposal of a novel phylum.</title>
        <authorList>
            <person name="Spring S."/>
            <person name="Bunk B."/>
            <person name="Sproer C."/>
            <person name="Schumann P."/>
            <person name="Rohde M."/>
            <person name="Tindall B.J."/>
            <person name="Klenk H.P."/>
        </authorList>
    </citation>
    <scope>NUCLEOTIDE SEQUENCE [LARGE SCALE GENOMIC DNA]</scope>
    <source>
        <strain evidence="5 6">L21-Fru-AB</strain>
    </source>
</reference>
<dbReference type="SUPFAM" id="SSF54565">
    <property type="entry name" value="Ribosomal protein S16"/>
    <property type="match status" value="1"/>
</dbReference>
<sequence>MAVKIRLRRMGTNKKPFYRLVATDSRYYTKGRFLEVLGWYDPKREDGGCELKLNRVDYWLEQGAEASETAKSLIRKARKTQAAPSADEAPAVAEEAAPAGDAAPAETAGDGDAADEPDKDDT</sequence>
<evidence type="ECO:0000256" key="2">
    <source>
        <dbReference type="ARBA" id="ARBA00023274"/>
    </source>
</evidence>
<dbReference type="KEGG" id="vbl:L21SP4_00103"/>
<evidence type="ECO:0000256" key="3">
    <source>
        <dbReference type="HAMAP-Rule" id="MF_00385"/>
    </source>
</evidence>
<dbReference type="GO" id="GO:0005737">
    <property type="term" value="C:cytoplasm"/>
    <property type="evidence" value="ECO:0007669"/>
    <property type="project" value="UniProtKB-ARBA"/>
</dbReference>
<dbReference type="OrthoDB" id="9807878at2"/>
<dbReference type="EMBL" id="CP010904">
    <property type="protein sequence ID" value="AKJ63389.1"/>
    <property type="molecule type" value="Genomic_DNA"/>
</dbReference>
<dbReference type="RefSeq" id="WP_074041312.1">
    <property type="nucleotide sequence ID" value="NZ_CP010904.1"/>
</dbReference>
<evidence type="ECO:0000313" key="6">
    <source>
        <dbReference type="Proteomes" id="UP000035268"/>
    </source>
</evidence>
<feature type="compositionally biased region" description="Low complexity" evidence="4">
    <location>
        <begin position="82"/>
        <end position="111"/>
    </location>
</feature>
<dbReference type="Gene3D" id="3.30.1320.10">
    <property type="match status" value="1"/>
</dbReference>
<name>A0A0G3EGY2_9BACT</name>
<dbReference type="Proteomes" id="UP000035268">
    <property type="component" value="Chromosome"/>
</dbReference>
<dbReference type="PANTHER" id="PTHR12919">
    <property type="entry name" value="30S RIBOSOMAL PROTEIN S16"/>
    <property type="match status" value="1"/>
</dbReference>
<evidence type="ECO:0000256" key="4">
    <source>
        <dbReference type="SAM" id="MobiDB-lite"/>
    </source>
</evidence>
<evidence type="ECO:0000313" key="5">
    <source>
        <dbReference type="EMBL" id="AKJ63389.1"/>
    </source>
</evidence>
<dbReference type="Pfam" id="PF00886">
    <property type="entry name" value="Ribosomal_S16"/>
    <property type="match status" value="1"/>
</dbReference>
<keyword evidence="1 3" id="KW-0689">Ribosomal protein</keyword>
<gene>
    <name evidence="3 5" type="primary">rpsP</name>
    <name evidence="5" type="ORF">L21SP4_00103</name>
</gene>
<dbReference type="PANTHER" id="PTHR12919:SF20">
    <property type="entry name" value="SMALL RIBOSOMAL SUBUNIT PROTEIN BS16M"/>
    <property type="match status" value="1"/>
</dbReference>
<feature type="compositionally biased region" description="Acidic residues" evidence="4">
    <location>
        <begin position="112"/>
        <end position="122"/>
    </location>
</feature>
<feature type="region of interest" description="Disordered" evidence="4">
    <location>
        <begin position="76"/>
        <end position="122"/>
    </location>
</feature>
<dbReference type="GO" id="GO:0015935">
    <property type="term" value="C:small ribosomal subunit"/>
    <property type="evidence" value="ECO:0007669"/>
    <property type="project" value="TreeGrafter"/>
</dbReference>
<dbReference type="STRING" id="1307763.L21SP4_00103"/>
<dbReference type="InterPro" id="IPR000307">
    <property type="entry name" value="Ribosomal_bS16"/>
</dbReference>
<proteinExistence type="inferred from homology"/>
<organism evidence="5 6">
    <name type="scientific">Kiritimatiella glycovorans</name>
    <dbReference type="NCBI Taxonomy" id="1307763"/>
    <lineage>
        <taxon>Bacteria</taxon>
        <taxon>Pseudomonadati</taxon>
        <taxon>Kiritimatiellota</taxon>
        <taxon>Kiritimatiellia</taxon>
        <taxon>Kiritimatiellales</taxon>
        <taxon>Kiritimatiellaceae</taxon>
        <taxon>Kiritimatiella</taxon>
    </lineage>
</organism>
<dbReference type="InterPro" id="IPR023803">
    <property type="entry name" value="Ribosomal_bS16_dom_sf"/>
</dbReference>
<comment type="similarity">
    <text evidence="3">Belongs to the bacterial ribosomal protein bS16 family.</text>
</comment>
<dbReference type="AlphaFoldDB" id="A0A0G3EGY2"/>
<dbReference type="GO" id="GO:0003735">
    <property type="term" value="F:structural constituent of ribosome"/>
    <property type="evidence" value="ECO:0007669"/>
    <property type="project" value="InterPro"/>
</dbReference>
<reference evidence="6" key="1">
    <citation type="submission" date="2015-02" db="EMBL/GenBank/DDBJ databases">
        <title>Description and complete genome sequence of the first cultured representative of the subdivision 5 of the Verrucomicrobia phylum.</title>
        <authorList>
            <person name="Spring S."/>
            <person name="Bunk B."/>
            <person name="Sproer C."/>
            <person name="Klenk H.-P."/>
        </authorList>
    </citation>
    <scope>NUCLEOTIDE SEQUENCE [LARGE SCALE GENOMIC DNA]</scope>
    <source>
        <strain evidence="6">L21-Fru-AB</strain>
    </source>
</reference>
<dbReference type="GO" id="GO:0006412">
    <property type="term" value="P:translation"/>
    <property type="evidence" value="ECO:0007669"/>
    <property type="project" value="UniProtKB-UniRule"/>
</dbReference>
<accession>A0A0G3EGY2</accession>
<protein>
    <recommendedName>
        <fullName evidence="3">Small ribosomal subunit protein bS16</fullName>
    </recommendedName>
</protein>